<organism evidence="6 7">
    <name type="scientific">Facklamia lactis</name>
    <dbReference type="NCBI Taxonomy" id="2749967"/>
    <lineage>
        <taxon>Bacteria</taxon>
        <taxon>Bacillati</taxon>
        <taxon>Bacillota</taxon>
        <taxon>Bacilli</taxon>
        <taxon>Lactobacillales</taxon>
        <taxon>Aerococcaceae</taxon>
        <taxon>Facklamia</taxon>
    </lineage>
</organism>
<reference evidence="6 7" key="1">
    <citation type="submission" date="2020-07" db="EMBL/GenBank/DDBJ databases">
        <title>Facklamia lactis sp. nov., isolated from raw milk.</title>
        <authorList>
            <person name="Doll E.V."/>
            <person name="Huptas C."/>
            <person name="Staib L."/>
            <person name="Wenning M."/>
            <person name="Scherer S."/>
        </authorList>
    </citation>
    <scope>NUCLEOTIDE SEQUENCE [LARGE SCALE GENOMIC DNA]</scope>
    <source>
        <strain evidence="6 7">DSM 111018</strain>
    </source>
</reference>
<dbReference type="Gene3D" id="3.30.70.250">
    <property type="entry name" value="Malonyl-CoA ACP transacylase, ACP-binding"/>
    <property type="match status" value="1"/>
</dbReference>
<dbReference type="Gene3D" id="3.40.366.10">
    <property type="entry name" value="Malonyl-Coenzyme A Acyl Carrier Protein, domain 2"/>
    <property type="match status" value="1"/>
</dbReference>
<accession>A0ABS0LUZ1</accession>
<comment type="catalytic activity">
    <reaction evidence="3 4">
        <text>holo-[ACP] + malonyl-CoA = malonyl-[ACP] + CoA</text>
        <dbReference type="Rhea" id="RHEA:41792"/>
        <dbReference type="Rhea" id="RHEA-COMP:9623"/>
        <dbReference type="Rhea" id="RHEA-COMP:9685"/>
        <dbReference type="ChEBI" id="CHEBI:57287"/>
        <dbReference type="ChEBI" id="CHEBI:57384"/>
        <dbReference type="ChEBI" id="CHEBI:64479"/>
        <dbReference type="ChEBI" id="CHEBI:78449"/>
        <dbReference type="EC" id="2.3.1.39"/>
    </reaction>
</comment>
<dbReference type="Pfam" id="PF00698">
    <property type="entry name" value="Acyl_transf_1"/>
    <property type="match status" value="1"/>
</dbReference>
<comment type="similarity">
    <text evidence="4">Belongs to the fabD family.</text>
</comment>
<dbReference type="PANTHER" id="PTHR42681:SF1">
    <property type="entry name" value="MALONYL-COA-ACYL CARRIER PROTEIN TRANSACYLASE, MITOCHONDRIAL"/>
    <property type="match status" value="1"/>
</dbReference>
<evidence type="ECO:0000256" key="3">
    <source>
        <dbReference type="ARBA" id="ARBA00048462"/>
    </source>
</evidence>
<comment type="caution">
    <text evidence="6">The sequence shown here is derived from an EMBL/GenBank/DDBJ whole genome shotgun (WGS) entry which is preliminary data.</text>
</comment>
<dbReference type="InterPro" id="IPR016035">
    <property type="entry name" value="Acyl_Trfase/lysoPLipase"/>
</dbReference>
<evidence type="ECO:0000256" key="4">
    <source>
        <dbReference type="PIRNR" id="PIRNR000446"/>
    </source>
</evidence>
<keyword evidence="1 4" id="KW-0808">Transferase</keyword>
<evidence type="ECO:0000256" key="2">
    <source>
        <dbReference type="ARBA" id="ARBA00023315"/>
    </source>
</evidence>
<keyword evidence="2 4" id="KW-0012">Acyltransferase</keyword>
<dbReference type="InterPro" id="IPR050858">
    <property type="entry name" value="Mal-CoA-ACP_Trans/PKS_FabD"/>
</dbReference>
<evidence type="ECO:0000313" key="7">
    <source>
        <dbReference type="Proteomes" id="UP000721415"/>
    </source>
</evidence>
<dbReference type="Proteomes" id="UP000721415">
    <property type="component" value="Unassembled WGS sequence"/>
</dbReference>
<evidence type="ECO:0000256" key="1">
    <source>
        <dbReference type="ARBA" id="ARBA00022679"/>
    </source>
</evidence>
<dbReference type="SUPFAM" id="SSF55048">
    <property type="entry name" value="Probable ACP-binding domain of malonyl-CoA ACP transacylase"/>
    <property type="match status" value="1"/>
</dbReference>
<gene>
    <name evidence="6" type="ORF">HZY91_09915</name>
</gene>
<dbReference type="InterPro" id="IPR001227">
    <property type="entry name" value="Ac_transferase_dom_sf"/>
</dbReference>
<dbReference type="EC" id="2.3.1.39" evidence="4"/>
<protein>
    <recommendedName>
        <fullName evidence="4">Malonyl CoA-acyl carrier protein transacylase</fullName>
        <ecNumber evidence="4">2.3.1.39</ecNumber>
    </recommendedName>
</protein>
<sequence length="315" mass="34686">MSLGIIFNGQGAHYPGMGLDFIQEYPESLRVVEKAQVISQLPLINWLKEGGNVLSETRNAQPAIASVSMAIYQAIRPQLPAVSYMAGLSLGEYSALMASGMLTFEQGIDLLVKRGELMSAHCSKIAESYPSGLVAVVGIKSELVQRLVDHTECDELWLANFNAATQTVVAGSQKHLKVLRKVAKKTGIKGVIPLKVEGPFHSPLMAPIQNEYHEILQTYHFESSQIPVISNTDLSIHQPDKVKKLLTQHLVSPVQWKQTIDLMISKGITHLIQIGPGDTLVKMLSRDRVSINTLTVDKIEDVAKIKAFIQEEQSK</sequence>
<proteinExistence type="inferred from homology"/>
<dbReference type="EMBL" id="JACBXQ010000006">
    <property type="protein sequence ID" value="MBG9987181.1"/>
    <property type="molecule type" value="Genomic_DNA"/>
</dbReference>
<keyword evidence="7" id="KW-1185">Reference proteome</keyword>
<evidence type="ECO:0000259" key="5">
    <source>
        <dbReference type="SMART" id="SM00827"/>
    </source>
</evidence>
<dbReference type="InterPro" id="IPR024925">
    <property type="entry name" value="Malonyl_CoA-ACP_transAc"/>
</dbReference>
<name>A0ABS0LUZ1_9LACT</name>
<dbReference type="InterPro" id="IPR016036">
    <property type="entry name" value="Malonyl_transacylase_ACP-bd"/>
</dbReference>
<dbReference type="PANTHER" id="PTHR42681">
    <property type="entry name" value="MALONYL-COA-ACYL CARRIER PROTEIN TRANSACYLASE, MITOCHONDRIAL"/>
    <property type="match status" value="1"/>
</dbReference>
<dbReference type="RefSeq" id="WP_197116093.1">
    <property type="nucleotide sequence ID" value="NZ_JACBXQ010000006.1"/>
</dbReference>
<evidence type="ECO:0000313" key="6">
    <source>
        <dbReference type="EMBL" id="MBG9987181.1"/>
    </source>
</evidence>
<dbReference type="PIRSF" id="PIRSF000446">
    <property type="entry name" value="Mct"/>
    <property type="match status" value="1"/>
</dbReference>
<dbReference type="SUPFAM" id="SSF52151">
    <property type="entry name" value="FabD/lysophospholipase-like"/>
    <property type="match status" value="1"/>
</dbReference>
<dbReference type="SMART" id="SM00827">
    <property type="entry name" value="PKS_AT"/>
    <property type="match status" value="1"/>
</dbReference>
<feature type="domain" description="Malonyl-CoA:ACP transacylase (MAT)" evidence="5">
    <location>
        <begin position="6"/>
        <end position="299"/>
    </location>
</feature>
<dbReference type="InterPro" id="IPR014043">
    <property type="entry name" value="Acyl_transferase_dom"/>
</dbReference>